<dbReference type="eggNOG" id="COG0146">
    <property type="taxonomic scope" value="Bacteria"/>
</dbReference>
<name>V8QUC9_9BURK</name>
<accession>V8QUC9</accession>
<dbReference type="AlphaFoldDB" id="V8QUC9"/>
<keyword evidence="3" id="KW-1185">Reference proteome</keyword>
<dbReference type="GO" id="GO:0005829">
    <property type="term" value="C:cytosol"/>
    <property type="evidence" value="ECO:0007669"/>
    <property type="project" value="TreeGrafter"/>
</dbReference>
<dbReference type="STRING" id="1424334.W822_08855"/>
<dbReference type="Proteomes" id="UP000018733">
    <property type="component" value="Unassembled WGS sequence"/>
</dbReference>
<dbReference type="PATRIC" id="fig|1424334.3.peg.1777"/>
<sequence length="567" mass="61014">MTTVDPVRLAILANAMHAIAQEMGTTLVRSAFSTIVREARDCATALLDADGHVVAQAEMIPIHNGGLSAAFRASAAQLDLSDIGPDDAILLNDPYAGGQHLNDFILFQPIFIDDELIGWAGNTAHHLDVGGGGAGINTAASELIQEGLVIPPLRINMQRDLHGGAVERLIFANVRTAELGRGDFYAQVAANRTGVQRMRELGERVGKETLRQAMAETLEYAERRMRAAITDLPDGAWDGDAWIDNDVGGTERLPIKVRVTIEKSDITLDFAGTAPQVHSMFNSSFSSSFASAVTAVRCILGDKDIPVNDGCNRPLHILFPEGSILHPEPGLPVRARILGSYRLLDAVHDALSKAMPEQVPASGFNSTTGLYLTQKRENGAMRIYADVLGGGYGAARNYDGAHALAGLLSSSRNTPIEAIEQIHPQLRMRHYALVPDSCGAGTWQGGLGFSRAIEILEDNVVLSFYSEHFRSPPRGRNGGGDAALASLIVRRGDTSISLENPSMMTLERGDIVILQVGGGAGWGDPAARLPKSIEENLRDGLITEAFANRHYASQRELTPEIQEQMHV</sequence>
<feature type="domain" description="Hydantoinase B/oxoprolinase" evidence="1">
    <location>
        <begin position="5"/>
        <end position="525"/>
    </location>
</feature>
<dbReference type="EMBL" id="AYXT01000009">
    <property type="protein sequence ID" value="ETF02930.1"/>
    <property type="molecule type" value="Genomic_DNA"/>
</dbReference>
<dbReference type="PANTHER" id="PTHR11365:SF23">
    <property type="entry name" value="HYPOTHETICAL 5-OXOPROLINASE (EUROFUNG)-RELATED"/>
    <property type="match status" value="1"/>
</dbReference>
<comment type="caution">
    <text evidence="2">The sequence shown here is derived from an EMBL/GenBank/DDBJ whole genome shotgun (WGS) entry which is preliminary data.</text>
</comment>
<evidence type="ECO:0000259" key="1">
    <source>
        <dbReference type="Pfam" id="PF02538"/>
    </source>
</evidence>
<dbReference type="GO" id="GO:0006749">
    <property type="term" value="P:glutathione metabolic process"/>
    <property type="evidence" value="ECO:0007669"/>
    <property type="project" value="TreeGrafter"/>
</dbReference>
<dbReference type="InterPro" id="IPR045079">
    <property type="entry name" value="Oxoprolinase-like"/>
</dbReference>
<dbReference type="InterPro" id="IPR003692">
    <property type="entry name" value="Hydantoinase_B"/>
</dbReference>
<dbReference type="HOGENOM" id="CLU_020413_1_0_4"/>
<reference evidence="2 3" key="1">
    <citation type="journal article" date="2014" name="Genome Announc.">
        <title>Draft Genome Sequence of Advenella kashmirensis Strain W13003, a Polycyclic Aromatic Hydrocarbon-Degrading Bacterium.</title>
        <authorList>
            <person name="Wang X."/>
            <person name="Jin D."/>
            <person name="Zhou L."/>
            <person name="Wu L."/>
            <person name="An W."/>
            <person name="Zhao L."/>
        </authorList>
    </citation>
    <scope>NUCLEOTIDE SEQUENCE [LARGE SCALE GENOMIC DNA]</scope>
    <source>
        <strain evidence="2 3">W13003</strain>
    </source>
</reference>
<gene>
    <name evidence="2" type="ORF">W822_08855</name>
</gene>
<dbReference type="PANTHER" id="PTHR11365">
    <property type="entry name" value="5-OXOPROLINASE RELATED"/>
    <property type="match status" value="1"/>
</dbReference>
<dbReference type="OrthoDB" id="8612863at2"/>
<dbReference type="GO" id="GO:0017168">
    <property type="term" value="F:5-oxoprolinase (ATP-hydrolyzing) activity"/>
    <property type="evidence" value="ECO:0007669"/>
    <property type="project" value="TreeGrafter"/>
</dbReference>
<proteinExistence type="predicted"/>
<organism evidence="2 3">
    <name type="scientific">Advenella kashmirensis W13003</name>
    <dbReference type="NCBI Taxonomy" id="1424334"/>
    <lineage>
        <taxon>Bacteria</taxon>
        <taxon>Pseudomonadati</taxon>
        <taxon>Pseudomonadota</taxon>
        <taxon>Betaproteobacteria</taxon>
        <taxon>Burkholderiales</taxon>
        <taxon>Alcaligenaceae</taxon>
    </lineage>
</organism>
<dbReference type="Pfam" id="PF02538">
    <property type="entry name" value="Hydantoinase_B"/>
    <property type="match status" value="1"/>
</dbReference>
<protein>
    <submittedName>
        <fullName evidence="2">Methylhydantoinase</fullName>
    </submittedName>
</protein>
<dbReference type="RefSeq" id="WP_024004747.1">
    <property type="nucleotide sequence ID" value="NZ_KI650979.1"/>
</dbReference>
<evidence type="ECO:0000313" key="2">
    <source>
        <dbReference type="EMBL" id="ETF02930.1"/>
    </source>
</evidence>
<evidence type="ECO:0000313" key="3">
    <source>
        <dbReference type="Proteomes" id="UP000018733"/>
    </source>
</evidence>